<dbReference type="PANTHER" id="PTHR41878">
    <property type="entry name" value="LEXA REPRESSOR-RELATED"/>
    <property type="match status" value="1"/>
</dbReference>
<dbReference type="Pfam" id="PF02810">
    <property type="entry name" value="SEC-C"/>
    <property type="match status" value="1"/>
</dbReference>
<dbReference type="Pfam" id="PF07929">
    <property type="entry name" value="PRiA4_ORF3"/>
    <property type="match status" value="1"/>
</dbReference>
<dbReference type="OrthoDB" id="9801392at2"/>
<evidence type="ECO:0000313" key="3">
    <source>
        <dbReference type="Proteomes" id="UP000270468"/>
    </source>
</evidence>
<dbReference type="SUPFAM" id="SSF159941">
    <property type="entry name" value="MM3350-like"/>
    <property type="match status" value="1"/>
</dbReference>
<organism evidence="2 3">
    <name type="scientific">Filibacter tadaridae</name>
    <dbReference type="NCBI Taxonomy" id="2483811"/>
    <lineage>
        <taxon>Bacteria</taxon>
        <taxon>Bacillati</taxon>
        <taxon>Bacillota</taxon>
        <taxon>Bacilli</taxon>
        <taxon>Bacillales</taxon>
        <taxon>Caryophanaceae</taxon>
        <taxon>Filibacter</taxon>
    </lineage>
</organism>
<dbReference type="PANTHER" id="PTHR41878:SF1">
    <property type="entry name" value="TNPR PROTEIN"/>
    <property type="match status" value="1"/>
</dbReference>
<dbReference type="Gene3D" id="3.10.290.30">
    <property type="entry name" value="MM3350-like"/>
    <property type="match status" value="1"/>
</dbReference>
<dbReference type="SUPFAM" id="SSF103642">
    <property type="entry name" value="Sec-C motif"/>
    <property type="match status" value="1"/>
</dbReference>
<keyword evidence="3" id="KW-1185">Reference proteome</keyword>
<sequence length="454" mass="53132">MKAYIVKLTFEGIEPVIWRRVILPADATFNRLHELIQRVTNFQSEWMDEPYHFFEIRVDDLLVTNTPVVLEETKKASNGLTAKQPSRIKIDTYLEKHGSLHYLYDWGDEWRITVELEEIVEDYFFGYPTLLAGEGTAPPEDVGGPPGYAAFLQVYRDPSHPDYLTTYAWAEEQAYKSFDLDHINDMLKSMKYKKTEWARIDHDNYVVLSDKYRGSDKADLNAIPNKKLYLDYIAACTSLYGMVRFDKVMDIYNAQNKPEMTHKRMLQLVNDPETVQLLEKKFVYMQHHQFLHESMDYNDEKLLAKRTAGKPFYVPNKTELLHYVKDAYFKRTPQHKKLQNLLKKDGLTSRQIEEELQDLVGELSLVNANTNLIFRNFASRLDLTNREQLQRYLQPVMEIANSTRIWENRGHTPDELFQMEKHHLKPLPEPITVKTGRNDPCPCGSGKKYKKCCG</sequence>
<dbReference type="AlphaFoldDB" id="A0A3P5WU67"/>
<dbReference type="Proteomes" id="UP000270468">
    <property type="component" value="Unassembled WGS sequence"/>
</dbReference>
<feature type="domain" description="Plasmid pRiA4b Orf3-like" evidence="1">
    <location>
        <begin position="3"/>
        <end position="184"/>
    </location>
</feature>
<dbReference type="InterPro" id="IPR024047">
    <property type="entry name" value="MM3350-like_sf"/>
</dbReference>
<name>A0A3P5WU67_9BACL</name>
<dbReference type="RefSeq" id="WP_124069588.1">
    <property type="nucleotide sequence ID" value="NZ_CBCRXF010000011.1"/>
</dbReference>
<evidence type="ECO:0000313" key="2">
    <source>
        <dbReference type="EMBL" id="VDC25118.1"/>
    </source>
</evidence>
<accession>A0A3P5WU67</accession>
<protein>
    <recommendedName>
        <fullName evidence="1">Plasmid pRiA4b Orf3-like domain-containing protein</fullName>
    </recommendedName>
</protein>
<dbReference type="EMBL" id="UXAV01000031">
    <property type="protein sequence ID" value="VDC25118.1"/>
    <property type="molecule type" value="Genomic_DNA"/>
</dbReference>
<dbReference type="InterPro" id="IPR004027">
    <property type="entry name" value="SEC_C_motif"/>
</dbReference>
<reference evidence="2 3" key="1">
    <citation type="submission" date="2018-11" db="EMBL/GenBank/DDBJ databases">
        <authorList>
            <person name="Criscuolo A."/>
        </authorList>
    </citation>
    <scope>NUCLEOTIDE SEQUENCE [LARGE SCALE GENOMIC DNA]</scope>
    <source>
        <strain evidence="2">ATB-66</strain>
    </source>
</reference>
<proteinExistence type="predicted"/>
<dbReference type="InterPro" id="IPR012912">
    <property type="entry name" value="Plasmid_pRiA4b_Orf3-like"/>
</dbReference>
<gene>
    <name evidence="2" type="ORF">FILTAD_01173</name>
</gene>
<dbReference type="Gene3D" id="3.10.450.50">
    <property type="match status" value="1"/>
</dbReference>
<evidence type="ECO:0000259" key="1">
    <source>
        <dbReference type="Pfam" id="PF07929"/>
    </source>
</evidence>